<dbReference type="InterPro" id="IPR011033">
    <property type="entry name" value="PRC_barrel-like_sf"/>
</dbReference>
<feature type="chain" id="PRO_5045056079" evidence="1">
    <location>
        <begin position="24"/>
        <end position="156"/>
    </location>
</feature>
<reference evidence="2 3" key="1">
    <citation type="submission" date="2023-07" db="EMBL/GenBank/DDBJ databases">
        <title>Sorghum-associated microbial communities from plants grown in Nebraska, USA.</title>
        <authorList>
            <person name="Schachtman D."/>
        </authorList>
    </citation>
    <scope>NUCLEOTIDE SEQUENCE [LARGE SCALE GENOMIC DNA]</scope>
    <source>
        <strain evidence="2 3">584</strain>
    </source>
</reference>
<dbReference type="SUPFAM" id="SSF50346">
    <property type="entry name" value="PRC-barrel domain"/>
    <property type="match status" value="1"/>
</dbReference>
<evidence type="ECO:0000313" key="2">
    <source>
        <dbReference type="EMBL" id="MDR6292084.1"/>
    </source>
</evidence>
<keyword evidence="1" id="KW-0732">Signal</keyword>
<dbReference type="RefSeq" id="WP_309797865.1">
    <property type="nucleotide sequence ID" value="NZ_JAVDPW010000008.1"/>
</dbReference>
<protein>
    <submittedName>
        <fullName evidence="2">Uncharacterized protein</fullName>
    </submittedName>
</protein>
<organism evidence="2 3">
    <name type="scientific">Inquilinus ginsengisoli</name>
    <dbReference type="NCBI Taxonomy" id="363840"/>
    <lineage>
        <taxon>Bacteria</taxon>
        <taxon>Pseudomonadati</taxon>
        <taxon>Pseudomonadota</taxon>
        <taxon>Alphaproteobacteria</taxon>
        <taxon>Rhodospirillales</taxon>
        <taxon>Rhodospirillaceae</taxon>
        <taxon>Inquilinus</taxon>
    </lineage>
</organism>
<dbReference type="Proteomes" id="UP001262410">
    <property type="component" value="Unassembled WGS sequence"/>
</dbReference>
<feature type="signal peptide" evidence="1">
    <location>
        <begin position="1"/>
        <end position="23"/>
    </location>
</feature>
<evidence type="ECO:0000256" key="1">
    <source>
        <dbReference type="SAM" id="SignalP"/>
    </source>
</evidence>
<evidence type="ECO:0000313" key="3">
    <source>
        <dbReference type="Proteomes" id="UP001262410"/>
    </source>
</evidence>
<keyword evidence="3" id="KW-1185">Reference proteome</keyword>
<dbReference type="Gene3D" id="2.30.30.240">
    <property type="entry name" value="PRC-barrel domain"/>
    <property type="match status" value="1"/>
</dbReference>
<sequence>MRSIRLPLAALTTIALLAGPAFAQSDVQNLLDQAGNALDKAGRTVQQGYQDTAKAIDEAIANPQDPSYGSLASRLVKSDVLDSAHRPIAEIADFVIAPNGQVLLAIIRIGGTLGVGGRLVAADYSQLTPVLQKGHPAFVYKGDLGALPDYRVATGG</sequence>
<gene>
    <name evidence="2" type="ORF">E9232_004622</name>
</gene>
<comment type="caution">
    <text evidence="2">The sequence shown here is derived from an EMBL/GenBank/DDBJ whole genome shotgun (WGS) entry which is preliminary data.</text>
</comment>
<proteinExistence type="predicted"/>
<dbReference type="EMBL" id="JAVDPW010000008">
    <property type="protein sequence ID" value="MDR6292084.1"/>
    <property type="molecule type" value="Genomic_DNA"/>
</dbReference>
<accession>A0ABU1JWY3</accession>
<name>A0ABU1JWY3_9PROT</name>